<feature type="region of interest" description="Disordered" evidence="1">
    <location>
        <begin position="1"/>
        <end position="106"/>
    </location>
</feature>
<comment type="caution">
    <text evidence="2">The sequence shown here is derived from an EMBL/GenBank/DDBJ whole genome shotgun (WGS) entry which is preliminary data.</text>
</comment>
<organism evidence="2 3">
    <name type="scientific">Ephemerocybe angulata</name>
    <dbReference type="NCBI Taxonomy" id="980116"/>
    <lineage>
        <taxon>Eukaryota</taxon>
        <taxon>Fungi</taxon>
        <taxon>Dikarya</taxon>
        <taxon>Basidiomycota</taxon>
        <taxon>Agaricomycotina</taxon>
        <taxon>Agaricomycetes</taxon>
        <taxon>Agaricomycetidae</taxon>
        <taxon>Agaricales</taxon>
        <taxon>Agaricineae</taxon>
        <taxon>Psathyrellaceae</taxon>
        <taxon>Ephemerocybe</taxon>
    </lineage>
</organism>
<evidence type="ECO:0000313" key="2">
    <source>
        <dbReference type="EMBL" id="KAF6753355.1"/>
    </source>
</evidence>
<feature type="compositionally biased region" description="Basic and acidic residues" evidence="1">
    <location>
        <begin position="54"/>
        <end position="63"/>
    </location>
</feature>
<dbReference type="AlphaFoldDB" id="A0A8H6HUZ4"/>
<evidence type="ECO:0000313" key="3">
    <source>
        <dbReference type="Proteomes" id="UP000521943"/>
    </source>
</evidence>
<dbReference type="EMBL" id="JACGCI010000039">
    <property type="protein sequence ID" value="KAF6753355.1"/>
    <property type="molecule type" value="Genomic_DNA"/>
</dbReference>
<dbReference type="Proteomes" id="UP000521943">
    <property type="component" value="Unassembled WGS sequence"/>
</dbReference>
<proteinExistence type="predicted"/>
<accession>A0A8H6HUZ4</accession>
<gene>
    <name evidence="2" type="ORF">DFP72DRAFT_1069346</name>
</gene>
<name>A0A8H6HUZ4_9AGAR</name>
<reference evidence="2 3" key="1">
    <citation type="submission" date="2020-07" db="EMBL/GenBank/DDBJ databases">
        <title>Comparative genomics of pyrophilous fungi reveals a link between fire events and developmental genes.</title>
        <authorList>
            <consortium name="DOE Joint Genome Institute"/>
            <person name="Steindorff A.S."/>
            <person name="Carver A."/>
            <person name="Calhoun S."/>
            <person name="Stillman K."/>
            <person name="Liu H."/>
            <person name="Lipzen A."/>
            <person name="Pangilinan J."/>
            <person name="Labutti K."/>
            <person name="Bruns T.D."/>
            <person name="Grigoriev I.V."/>
        </authorList>
    </citation>
    <scope>NUCLEOTIDE SEQUENCE [LARGE SCALE GENOMIC DNA]</scope>
    <source>
        <strain evidence="2 3">CBS 144469</strain>
    </source>
</reference>
<keyword evidence="3" id="KW-1185">Reference proteome</keyword>
<sequence length="246" mass="26683">MLSGPKPKTKSRPSLSAALRNSKRRSFLRKVSTPSAAKRQFGLSAKALPVDAGAVEKDEDHEMATPTAGTSGESLNPIDVDAAEVRDQSKTTTTTGTGAALELPLSDPTPGGKKIFSIFHNHAVEVGKQLEANVEAVEGEAKKEGILAMESTTPLVMKVTWDLHSLDTIAVGRGALESHLSDLLWFKARLITHHRNAVRTRYNLQKVLQAISRVRYLESRVEDLSGGILREGKREGEDKQEGPADK</sequence>
<protein>
    <submittedName>
        <fullName evidence="2">Uncharacterized protein</fullName>
    </submittedName>
</protein>
<evidence type="ECO:0000256" key="1">
    <source>
        <dbReference type="SAM" id="MobiDB-lite"/>
    </source>
</evidence>